<dbReference type="SUPFAM" id="SSF110857">
    <property type="entry name" value="Gamma-glutamyl cyclotransferase-like"/>
    <property type="match status" value="1"/>
</dbReference>
<dbReference type="InterPro" id="IPR000835">
    <property type="entry name" value="HTH_MarR-typ"/>
</dbReference>
<feature type="domain" description="HTH marR-type" evidence="1">
    <location>
        <begin position="133"/>
        <end position="267"/>
    </location>
</feature>
<dbReference type="CDD" id="cd06661">
    <property type="entry name" value="GGCT_like"/>
    <property type="match status" value="1"/>
</dbReference>
<dbReference type="PROSITE" id="PS50995">
    <property type="entry name" value="HTH_MARR_2"/>
    <property type="match status" value="1"/>
</dbReference>
<evidence type="ECO:0000259" key="1">
    <source>
        <dbReference type="PROSITE" id="PS50995"/>
    </source>
</evidence>
<dbReference type="InterPro" id="IPR009288">
    <property type="entry name" value="AIG2-like_dom"/>
</dbReference>
<dbReference type="InterPro" id="IPR013024">
    <property type="entry name" value="GGCT-like"/>
</dbReference>
<proteinExistence type="predicted"/>
<keyword evidence="3" id="KW-1185">Reference proteome</keyword>
<dbReference type="GO" id="GO:0003700">
    <property type="term" value="F:DNA-binding transcription factor activity"/>
    <property type="evidence" value="ECO:0007669"/>
    <property type="project" value="InterPro"/>
</dbReference>
<name>A0A9X2P412_9BACT</name>
<dbReference type="Pfam" id="PF06094">
    <property type="entry name" value="GGACT"/>
    <property type="match status" value="1"/>
</dbReference>
<dbReference type="PANTHER" id="PTHR33164:SF43">
    <property type="entry name" value="HTH-TYPE TRANSCRIPTIONAL REPRESSOR YETL"/>
    <property type="match status" value="1"/>
</dbReference>
<evidence type="ECO:0000313" key="3">
    <source>
        <dbReference type="Proteomes" id="UP001142175"/>
    </source>
</evidence>
<dbReference type="PANTHER" id="PTHR33164">
    <property type="entry name" value="TRANSCRIPTIONAL REGULATOR, MARR FAMILY"/>
    <property type="match status" value="1"/>
</dbReference>
<dbReference type="Gene3D" id="3.10.490.10">
    <property type="entry name" value="Gamma-glutamyl cyclotransferase-like"/>
    <property type="match status" value="1"/>
</dbReference>
<sequence>MNETTHLLFSYGTLQLEKVQIETYGRILKGQRDKLLGYKIENLRITDSTVLAKSQVEHHPIAINSRNQADYIEGKIFEITDRELAETDKYEVSEYVRILETFESGRKAWIYVAKNMGINYSPFNLVEQNQKTESRIVVALERISEAFRVLLWNESKENSLSPIQIQILIFIYFHSAEKCKVGYLATEFNMTKATISDSVKVLLSKELLTKETDPVDTRSYSLSLTNDGEKIAKKASFFASSIEKPIELLTEEQKTIMLNGLLKLIYELNKAGIITIQRMCFTCSNYQINNGIHYCKLLKTQLAENELRLDCPEHNLDR</sequence>
<evidence type="ECO:0000313" key="2">
    <source>
        <dbReference type="EMBL" id="MCR9013693.1"/>
    </source>
</evidence>
<dbReference type="InterPro" id="IPR039422">
    <property type="entry name" value="MarR/SlyA-like"/>
</dbReference>
<dbReference type="Gene3D" id="1.10.10.10">
    <property type="entry name" value="Winged helix-like DNA-binding domain superfamily/Winged helix DNA-binding domain"/>
    <property type="match status" value="1"/>
</dbReference>
<protein>
    <submittedName>
        <fullName evidence="2">Gamma-glutamylcyclotransferase</fullName>
    </submittedName>
</protein>
<organism evidence="2 3">
    <name type="scientific">Aquiflexum gelatinilyticum</name>
    <dbReference type="NCBI Taxonomy" id="2961943"/>
    <lineage>
        <taxon>Bacteria</taxon>
        <taxon>Pseudomonadati</taxon>
        <taxon>Bacteroidota</taxon>
        <taxon>Cytophagia</taxon>
        <taxon>Cytophagales</taxon>
        <taxon>Cyclobacteriaceae</taxon>
        <taxon>Aquiflexum</taxon>
    </lineage>
</organism>
<dbReference type="InterPro" id="IPR036568">
    <property type="entry name" value="GGCT-like_sf"/>
</dbReference>
<dbReference type="InterPro" id="IPR036390">
    <property type="entry name" value="WH_DNA-bd_sf"/>
</dbReference>
<accession>A0A9X2P412</accession>
<dbReference type="GO" id="GO:0006950">
    <property type="term" value="P:response to stress"/>
    <property type="evidence" value="ECO:0007669"/>
    <property type="project" value="TreeGrafter"/>
</dbReference>
<dbReference type="Proteomes" id="UP001142175">
    <property type="component" value="Unassembled WGS sequence"/>
</dbReference>
<dbReference type="RefSeq" id="WP_258421588.1">
    <property type="nucleotide sequence ID" value="NZ_JANSUY010000001.1"/>
</dbReference>
<dbReference type="SMART" id="SM00347">
    <property type="entry name" value="HTH_MARR"/>
    <property type="match status" value="1"/>
</dbReference>
<dbReference type="AlphaFoldDB" id="A0A9X2P412"/>
<comment type="caution">
    <text evidence="2">The sequence shown here is derived from an EMBL/GenBank/DDBJ whole genome shotgun (WGS) entry which is preliminary data.</text>
</comment>
<dbReference type="Pfam" id="PF12802">
    <property type="entry name" value="MarR_2"/>
    <property type="match status" value="1"/>
</dbReference>
<gene>
    <name evidence="2" type="ORF">NU887_01535</name>
</gene>
<dbReference type="InterPro" id="IPR036388">
    <property type="entry name" value="WH-like_DNA-bd_sf"/>
</dbReference>
<dbReference type="SUPFAM" id="SSF46785">
    <property type="entry name" value="Winged helix' DNA-binding domain"/>
    <property type="match status" value="1"/>
</dbReference>
<reference evidence="2" key="1">
    <citation type="submission" date="2022-08" db="EMBL/GenBank/DDBJ databases">
        <authorList>
            <person name="Zhang D."/>
        </authorList>
    </citation>
    <scope>NUCLEOTIDE SEQUENCE</scope>
    <source>
        <strain evidence="2">XJ19-11</strain>
    </source>
</reference>
<dbReference type="EMBL" id="JANSUY010000001">
    <property type="protein sequence ID" value="MCR9013693.1"/>
    <property type="molecule type" value="Genomic_DNA"/>
</dbReference>